<proteinExistence type="inferred from homology"/>
<dbReference type="Proteomes" id="UP000326687">
    <property type="component" value="Unassembled WGS sequence"/>
</dbReference>
<dbReference type="Pfam" id="PF12464">
    <property type="entry name" value="Mac"/>
    <property type="match status" value="1"/>
</dbReference>
<dbReference type="SUPFAM" id="SSF51161">
    <property type="entry name" value="Trimeric LpxA-like enzymes"/>
    <property type="match status" value="1"/>
</dbReference>
<dbReference type="InterPro" id="IPR024688">
    <property type="entry name" value="Mac_dom"/>
</dbReference>
<dbReference type="PANTHER" id="PTHR43017">
    <property type="entry name" value="GALACTOSIDE O-ACETYLTRANSFERASE"/>
    <property type="match status" value="1"/>
</dbReference>
<dbReference type="SMART" id="SM01266">
    <property type="entry name" value="Mac"/>
    <property type="match status" value="1"/>
</dbReference>
<dbReference type="RefSeq" id="WP_150897679.1">
    <property type="nucleotide sequence ID" value="NZ_VXDD01000005.1"/>
</dbReference>
<comment type="similarity">
    <text evidence="1 7">Belongs to the transferase hexapeptide repeat family.</text>
</comment>
<evidence type="ECO:0000256" key="5">
    <source>
        <dbReference type="ARBA" id="ARBA00023315"/>
    </source>
</evidence>
<dbReference type="EC" id="2.3.1.-" evidence="7"/>
<evidence type="ECO:0000256" key="1">
    <source>
        <dbReference type="ARBA" id="ARBA00007274"/>
    </source>
</evidence>
<dbReference type="InterPro" id="IPR011004">
    <property type="entry name" value="Trimer_LpxA-like_sf"/>
</dbReference>
<evidence type="ECO:0000313" key="10">
    <source>
        <dbReference type="Proteomes" id="UP000326687"/>
    </source>
</evidence>
<dbReference type="AlphaFoldDB" id="A0A5N3S098"/>
<evidence type="ECO:0000256" key="6">
    <source>
        <dbReference type="ARBA" id="ARBA00055587"/>
    </source>
</evidence>
<dbReference type="PANTHER" id="PTHR43017:SF1">
    <property type="entry name" value="ACETYLTRANSFERASE YJL218W-RELATED"/>
    <property type="match status" value="1"/>
</dbReference>
<evidence type="ECO:0000256" key="3">
    <source>
        <dbReference type="ARBA" id="ARBA00022679"/>
    </source>
</evidence>
<dbReference type="Gene3D" id="2.160.10.10">
    <property type="entry name" value="Hexapeptide repeat proteins"/>
    <property type="match status" value="1"/>
</dbReference>
<keyword evidence="5 7" id="KW-0012">Acyltransferase</keyword>
<dbReference type="FunFam" id="2.160.10.10:FF:000025">
    <property type="entry name" value="Hexapeptide-repeat containing-acetyltransferase"/>
    <property type="match status" value="1"/>
</dbReference>
<feature type="domain" description="Maltose/galactoside acetyltransferase" evidence="8">
    <location>
        <begin position="4"/>
        <end position="58"/>
    </location>
</feature>
<dbReference type="GO" id="GO:0008870">
    <property type="term" value="F:galactoside O-acetyltransferase activity"/>
    <property type="evidence" value="ECO:0007669"/>
    <property type="project" value="TreeGrafter"/>
</dbReference>
<evidence type="ECO:0000256" key="4">
    <source>
        <dbReference type="ARBA" id="ARBA00022737"/>
    </source>
</evidence>
<comment type="caution">
    <text evidence="9">The sequence shown here is derived from an EMBL/GenBank/DDBJ whole genome shotgun (WGS) entry which is preliminary data.</text>
</comment>
<reference evidence="9 10" key="1">
    <citation type="submission" date="2019-09" db="EMBL/GenBank/DDBJ databases">
        <title>Vibrio Fortis S7-72.</title>
        <authorList>
            <person name="Das S.K."/>
        </authorList>
    </citation>
    <scope>NUCLEOTIDE SEQUENCE [LARGE SCALE GENOMIC DNA]</scope>
    <source>
        <strain evidence="9 10">S7-72</strain>
    </source>
</reference>
<keyword evidence="2" id="KW-0536">Nodulation</keyword>
<evidence type="ECO:0000256" key="7">
    <source>
        <dbReference type="RuleBase" id="RU367021"/>
    </source>
</evidence>
<protein>
    <recommendedName>
        <fullName evidence="7">Acetyltransferase</fullName>
        <ecNumber evidence="7">2.3.1.-</ecNumber>
    </recommendedName>
</protein>
<organism evidence="9 10">
    <name type="scientific">Vibrio fortis</name>
    <dbReference type="NCBI Taxonomy" id="212667"/>
    <lineage>
        <taxon>Bacteria</taxon>
        <taxon>Pseudomonadati</taxon>
        <taxon>Pseudomonadota</taxon>
        <taxon>Gammaproteobacteria</taxon>
        <taxon>Vibrionales</taxon>
        <taxon>Vibrionaceae</taxon>
        <taxon>Vibrio</taxon>
    </lineage>
</organism>
<gene>
    <name evidence="9" type="ORF">F2Z80_24665</name>
</gene>
<dbReference type="EMBL" id="VXDD01000005">
    <property type="protein sequence ID" value="KAB0300278.1"/>
    <property type="molecule type" value="Genomic_DNA"/>
</dbReference>
<accession>A0A5N3S098</accession>
<dbReference type="CDD" id="cd03357">
    <property type="entry name" value="LbH_MAT_GAT"/>
    <property type="match status" value="1"/>
</dbReference>
<name>A0A5N3S098_9VIBR</name>
<keyword evidence="4" id="KW-0677">Repeat</keyword>
<keyword evidence="3 7" id="KW-0808">Transferase</keyword>
<evidence type="ECO:0000256" key="2">
    <source>
        <dbReference type="ARBA" id="ARBA00022458"/>
    </source>
</evidence>
<evidence type="ECO:0000313" key="9">
    <source>
        <dbReference type="EMBL" id="KAB0300278.1"/>
    </source>
</evidence>
<dbReference type="InterPro" id="IPR001451">
    <property type="entry name" value="Hexapep"/>
</dbReference>
<dbReference type="Pfam" id="PF00132">
    <property type="entry name" value="Hexapep"/>
    <property type="match status" value="1"/>
</dbReference>
<dbReference type="InterPro" id="IPR039369">
    <property type="entry name" value="LacA-like"/>
</dbReference>
<sequence>MDIKAQMHSQKIYYCDDEELAAKQLECLDVLYDFNHTRPSQMAERQVIMKQLFAEVGENCYIEPPLQANWGIHTHLGKNVYANFNLTLVDDTHIYIGDYVMIGPNVTIATAGQPIEPSLRKKVAQFNIPVTIGNNVWIGAHSVVLPGVTIGENTVIGAGSVVTKDIPENVVAVGNPCRVLREISEHDKEFYYKNRRIDEAAR</sequence>
<evidence type="ECO:0000259" key="8">
    <source>
        <dbReference type="SMART" id="SM01266"/>
    </source>
</evidence>
<dbReference type="PROSITE" id="PS00101">
    <property type="entry name" value="HEXAPEP_TRANSFERASES"/>
    <property type="match status" value="1"/>
</dbReference>
<dbReference type="InterPro" id="IPR018357">
    <property type="entry name" value="Hexapep_transf_CS"/>
</dbReference>
<comment type="function">
    <text evidence="6">Acetyltransferase implicated in the O-acetylation of Nod factors.</text>
</comment>